<keyword evidence="2 4" id="KW-0472">Membrane</keyword>
<keyword evidence="3 4" id="KW-0998">Cell outer membrane</keyword>
<comment type="function">
    <text evidence="4">Part of the outer membrane protein assembly complex, which is involved in assembly and insertion of beta-barrel proteins into the outer membrane.</text>
</comment>
<dbReference type="RefSeq" id="WP_105055271.1">
    <property type="nucleotide sequence ID" value="NZ_CAWNRT010000001.1"/>
</dbReference>
<comment type="subunit">
    <text evidence="4">Part of the Bam complex.</text>
</comment>
<dbReference type="HAMAP" id="MF_00924">
    <property type="entry name" value="OM_assembly_BamC"/>
    <property type="match status" value="1"/>
</dbReference>
<dbReference type="PROSITE" id="PS51257">
    <property type="entry name" value="PROKAR_LIPOPROTEIN"/>
    <property type="match status" value="1"/>
</dbReference>
<dbReference type="GO" id="GO:0051205">
    <property type="term" value="P:protein insertion into membrane"/>
    <property type="evidence" value="ECO:0007669"/>
    <property type="project" value="UniProtKB-UniRule"/>
</dbReference>
<dbReference type="Proteomes" id="UP000239263">
    <property type="component" value="Unassembled WGS sequence"/>
</dbReference>
<dbReference type="GO" id="GO:0009279">
    <property type="term" value="C:cell outer membrane"/>
    <property type="evidence" value="ECO:0007669"/>
    <property type="project" value="UniProtKB-SubCell"/>
</dbReference>
<evidence type="ECO:0000256" key="4">
    <source>
        <dbReference type="HAMAP-Rule" id="MF_00924"/>
    </source>
</evidence>
<keyword evidence="4" id="KW-0449">Lipoprotein</keyword>
<dbReference type="PIRSF" id="PIRSF026343">
    <property type="entry name" value="NlpB"/>
    <property type="match status" value="1"/>
</dbReference>
<name>A0A2S7XEL1_9GAMM</name>
<gene>
    <name evidence="4" type="primary">bamC</name>
    <name evidence="5" type="ORF">BTO22_09495</name>
</gene>
<comment type="similarity">
    <text evidence="4">Belongs to the BamC family.</text>
</comment>
<proteinExistence type="inferred from homology"/>
<keyword evidence="4" id="KW-0564">Palmitate</keyword>
<accession>A0A2S7XEL1</accession>
<dbReference type="NCBIfam" id="NF008674">
    <property type="entry name" value="PRK11679.1"/>
    <property type="match status" value="1"/>
</dbReference>
<protein>
    <recommendedName>
        <fullName evidence="4">Outer membrane protein assembly factor BamC</fullName>
    </recommendedName>
</protein>
<reference evidence="5 6" key="1">
    <citation type="submission" date="2016-12" db="EMBL/GenBank/DDBJ databases">
        <title>Diversity of luminous bacteria.</title>
        <authorList>
            <person name="Yoshizawa S."/>
            <person name="Kogure K."/>
        </authorList>
    </citation>
    <scope>NUCLEOTIDE SEQUENCE [LARGE SCALE GENOMIC DNA]</scope>
    <source>
        <strain evidence="5 6">ATCC 33715</strain>
    </source>
</reference>
<dbReference type="Pfam" id="PF06804">
    <property type="entry name" value="Lipoprotein_18"/>
    <property type="match status" value="1"/>
</dbReference>
<organism evidence="5 6">
    <name type="scientific">Aliivibrio sifiae</name>
    <dbReference type="NCBI Taxonomy" id="566293"/>
    <lineage>
        <taxon>Bacteria</taxon>
        <taxon>Pseudomonadati</taxon>
        <taxon>Pseudomonadota</taxon>
        <taxon>Gammaproteobacteria</taxon>
        <taxon>Vibrionales</taxon>
        <taxon>Vibrionaceae</taxon>
        <taxon>Aliivibrio</taxon>
    </lineage>
</organism>
<evidence type="ECO:0000313" key="5">
    <source>
        <dbReference type="EMBL" id="PQJ89801.1"/>
    </source>
</evidence>
<dbReference type="InterPro" id="IPR042268">
    <property type="entry name" value="BamC_C"/>
</dbReference>
<dbReference type="EMBL" id="MSCO01000001">
    <property type="protein sequence ID" value="PQJ89801.1"/>
    <property type="molecule type" value="Genomic_DNA"/>
</dbReference>
<dbReference type="InterPro" id="IPR010653">
    <property type="entry name" value="NlpB/DapX"/>
</dbReference>
<dbReference type="Gene3D" id="3.30.310.170">
    <property type="entry name" value="Outer membrane protein assembly factor BamC"/>
    <property type="match status" value="1"/>
</dbReference>
<comment type="caution">
    <text evidence="5">The sequence shown here is derived from an EMBL/GenBank/DDBJ whole genome shotgun (WGS) entry which is preliminary data.</text>
</comment>
<evidence type="ECO:0000256" key="2">
    <source>
        <dbReference type="ARBA" id="ARBA00023136"/>
    </source>
</evidence>
<dbReference type="Gene3D" id="3.30.530.50">
    <property type="match status" value="1"/>
</dbReference>
<keyword evidence="1 4" id="KW-0732">Signal</keyword>
<evidence type="ECO:0000256" key="1">
    <source>
        <dbReference type="ARBA" id="ARBA00022729"/>
    </source>
</evidence>
<dbReference type="AlphaFoldDB" id="A0A2S7XEL1"/>
<dbReference type="GO" id="GO:0043165">
    <property type="term" value="P:Gram-negative-bacterium-type cell outer membrane assembly"/>
    <property type="evidence" value="ECO:0007669"/>
    <property type="project" value="UniProtKB-UniRule"/>
</dbReference>
<sequence>MKVNTRFVVGSLMIAVLSACSSSPTERRQAKQDFKYLDTPPLVEWKQPADAKPEFYPQYDIPQGEFIGGIGKNVDIRPPQQVLELIPGARVEELNGEVTVWLIKEEEVDKLWQTVLTLIKKRDIGLKVQTDSELETDWIKWNSEDEDHEFGARYKINKLSQNRRSGFQISLIDWQVDGKKTDVTLANKARYNILMTNLVTSAYDAQLREEARIRAEELVKRIPISMGQDRSGLPIIIARAPYNIFWERLGELLPMMGLEIEDRNRSQGTIKVKYREPDDEYWKEIGTKPLAFEGRTYNLLLGDLGNRTSINVTDAAGKPVDEATLDSVVPVLAAMIEKSNNAPKVKTEEE</sequence>
<evidence type="ECO:0000313" key="6">
    <source>
        <dbReference type="Proteomes" id="UP000239263"/>
    </source>
</evidence>
<comment type="subcellular location">
    <subcellularLocation>
        <location evidence="4">Cell outer membrane</location>
        <topology evidence="4">Lipid-anchor</topology>
    </subcellularLocation>
</comment>
<dbReference type="OrthoDB" id="5686855at2"/>
<evidence type="ECO:0000256" key="3">
    <source>
        <dbReference type="ARBA" id="ARBA00023237"/>
    </source>
</evidence>
<dbReference type="InterPro" id="IPR014524">
    <property type="entry name" value="BamC"/>
</dbReference>